<dbReference type="RefSeq" id="WP_100138259.1">
    <property type="nucleotide sequence ID" value="NZ_MEIS01000124.1"/>
</dbReference>
<evidence type="ECO:0000313" key="2">
    <source>
        <dbReference type="EMBL" id="PIT53293.1"/>
    </source>
</evidence>
<sequence>MEIEITKQANLILGGSYGFWVQTGAVILSAIAAVYVIYLNGKRERRRITIDLIIATEQDKVYKEKYASISKLINNDVCLVNYARFIDIEHEELKNIRYVLNRLEFIALGIRKKAFDEKIYKEYFCTNLLKIWKAVAPLVAEICRRKGVFTYYQEIEWLSNKWENKKVKRINSIK</sequence>
<name>A0A2N9XUW7_9NEIS</name>
<proteinExistence type="predicted"/>
<accession>A0A2N9XUW7</accession>
<dbReference type="EMBL" id="MEIS01000124">
    <property type="protein sequence ID" value="PIT53293.1"/>
    <property type="molecule type" value="Genomic_DNA"/>
</dbReference>
<organism evidence="2 3">
    <name type="scientific">Snodgrassella alvi</name>
    <dbReference type="NCBI Taxonomy" id="1196083"/>
    <lineage>
        <taxon>Bacteria</taxon>
        <taxon>Pseudomonadati</taxon>
        <taxon>Pseudomonadota</taxon>
        <taxon>Betaproteobacteria</taxon>
        <taxon>Neisseriales</taxon>
        <taxon>Neisseriaceae</taxon>
        <taxon>Snodgrassella</taxon>
    </lineage>
</organism>
<keyword evidence="1" id="KW-0472">Membrane</keyword>
<evidence type="ECO:0000313" key="3">
    <source>
        <dbReference type="Proteomes" id="UP000229434"/>
    </source>
</evidence>
<reference evidence="2 3" key="1">
    <citation type="journal article" date="2017" name="MBio">
        <title>Type VI secretion-mediated competition in the bee gut microbiome.</title>
        <authorList>
            <person name="Steele M.I."/>
            <person name="Kwong W.K."/>
            <person name="Powell J.E."/>
            <person name="Whiteley M."/>
            <person name="Moran N.A."/>
        </authorList>
    </citation>
    <scope>NUCLEOTIDE SEQUENCE [LARGE SCALE GENOMIC DNA]</scope>
    <source>
        <strain evidence="2 3">Nev3CBA3</strain>
    </source>
</reference>
<evidence type="ECO:0008006" key="4">
    <source>
        <dbReference type="Google" id="ProtNLM"/>
    </source>
</evidence>
<dbReference type="Pfam" id="PF15956">
    <property type="entry name" value="DUF4760"/>
    <property type="match status" value="1"/>
</dbReference>
<feature type="transmembrane region" description="Helical" evidence="1">
    <location>
        <begin position="17"/>
        <end position="38"/>
    </location>
</feature>
<keyword evidence="1" id="KW-0812">Transmembrane</keyword>
<dbReference type="Proteomes" id="UP000229434">
    <property type="component" value="Unassembled WGS sequence"/>
</dbReference>
<dbReference type="InterPro" id="IPR031876">
    <property type="entry name" value="DUF4760"/>
</dbReference>
<gene>
    <name evidence="2" type="ORF">BHC49_12905</name>
</gene>
<protein>
    <recommendedName>
        <fullName evidence="4">DUF4760 domain-containing protein</fullName>
    </recommendedName>
</protein>
<comment type="caution">
    <text evidence="2">The sequence shown here is derived from an EMBL/GenBank/DDBJ whole genome shotgun (WGS) entry which is preliminary data.</text>
</comment>
<evidence type="ECO:0000256" key="1">
    <source>
        <dbReference type="SAM" id="Phobius"/>
    </source>
</evidence>
<keyword evidence="1" id="KW-1133">Transmembrane helix</keyword>
<dbReference type="AlphaFoldDB" id="A0A2N9XUW7"/>